<feature type="domain" description="C2H2-type" evidence="9">
    <location>
        <begin position="700"/>
        <end position="727"/>
    </location>
</feature>
<gene>
    <name evidence="10" type="ORF">LSH36_532g00001</name>
</gene>
<feature type="compositionally biased region" description="Polar residues" evidence="8">
    <location>
        <begin position="194"/>
        <end position="204"/>
    </location>
</feature>
<evidence type="ECO:0000313" key="11">
    <source>
        <dbReference type="Proteomes" id="UP001208570"/>
    </source>
</evidence>
<feature type="domain" description="C2H2-type" evidence="9">
    <location>
        <begin position="1356"/>
        <end position="1383"/>
    </location>
</feature>
<evidence type="ECO:0000256" key="3">
    <source>
        <dbReference type="ARBA" id="ARBA00022737"/>
    </source>
</evidence>
<feature type="domain" description="C2H2-type" evidence="9">
    <location>
        <begin position="673"/>
        <end position="700"/>
    </location>
</feature>
<keyword evidence="2" id="KW-0479">Metal-binding</keyword>
<proteinExistence type="predicted"/>
<keyword evidence="5" id="KW-0862">Zinc</keyword>
<feature type="region of interest" description="Disordered" evidence="8">
    <location>
        <begin position="1268"/>
        <end position="1312"/>
    </location>
</feature>
<feature type="compositionally biased region" description="Polar residues" evidence="8">
    <location>
        <begin position="1302"/>
        <end position="1312"/>
    </location>
</feature>
<feature type="region of interest" description="Disordered" evidence="8">
    <location>
        <begin position="474"/>
        <end position="546"/>
    </location>
</feature>
<dbReference type="PROSITE" id="PS50157">
    <property type="entry name" value="ZINC_FINGER_C2H2_2"/>
    <property type="match status" value="7"/>
</dbReference>
<comment type="subcellular location">
    <subcellularLocation>
        <location evidence="1">Nucleus</location>
    </subcellularLocation>
</comment>
<dbReference type="SUPFAM" id="SSF57667">
    <property type="entry name" value="beta-beta-alpha zinc fingers"/>
    <property type="match status" value="3"/>
</dbReference>
<evidence type="ECO:0000256" key="5">
    <source>
        <dbReference type="ARBA" id="ARBA00022833"/>
    </source>
</evidence>
<feature type="region of interest" description="Disordered" evidence="8">
    <location>
        <begin position="1151"/>
        <end position="1171"/>
    </location>
</feature>
<evidence type="ECO:0000259" key="9">
    <source>
        <dbReference type="PROSITE" id="PS50157"/>
    </source>
</evidence>
<keyword evidence="3" id="KW-0677">Repeat</keyword>
<evidence type="ECO:0000256" key="2">
    <source>
        <dbReference type="ARBA" id="ARBA00022723"/>
    </source>
</evidence>
<evidence type="ECO:0000256" key="1">
    <source>
        <dbReference type="ARBA" id="ARBA00004123"/>
    </source>
</evidence>
<feature type="compositionally biased region" description="Polar residues" evidence="8">
    <location>
        <begin position="414"/>
        <end position="427"/>
    </location>
</feature>
<feature type="region of interest" description="Disordered" evidence="8">
    <location>
        <begin position="1184"/>
        <end position="1210"/>
    </location>
</feature>
<feature type="region of interest" description="Disordered" evidence="8">
    <location>
        <begin position="150"/>
        <end position="245"/>
    </location>
</feature>
<dbReference type="PROSITE" id="PS00028">
    <property type="entry name" value="ZINC_FINGER_C2H2_1"/>
    <property type="match status" value="5"/>
</dbReference>
<sequence>MSWRDNFNGYPYARPTPGMPFYPESIPDFLSGVHGFPPVAGMQQLGVPFSQSPRGLPTAGGYPVVGNYLPALSREASIRALIRPPSSVYLPTSISPALASGLLQATARNISSSQLSSLYGSLLLGLGSTVNSSSHRNAPEIMSPVLQETGLARHLPPPPPLKQAPVSKNTNSTPSSSGSQKTFGSNFPGWHRAVTSTDRLSPPSTAAEDADASVTSSAYSWHRPVMSSSNETPTHESAEAADIGADEELKQYRRVGDKFSCIQCSYTSSKVEKMRQHIDAHSGGKICQLCGKAFQCDLMRHVHAHTKDSFSIWESSVTNGSLRPDHISILDETYDSSSPVLGSTTAYNVPPTTEPSEAVFRVLRPLGGQPPQTASTATFLERCQASTEDSGGGRKLENDVGNLKRNKTKETKHLSTSFPVNGSSDGTNDLAGDETLGIEALRKGPSSCIDATMTKSILEEILSDIVQRENKVVQDGCSGSEYPPLDGRPDGDGTGSGGDSAFIQTMNNNNSTTGEWKSKDSPKAGIVDSCDMENASSKIKPSSRITDTSLESSVIQQGVSHLQIDDIQSCRSKAGELGANKQCDSSNETGQSSTDVDSVLDSAIALPEYASVGGNIIDLSARQEPKADEQYLDATTFLPVAPDPSLLGIHTSPESLLASASSVSPRLHPGSGFRCGICNYEGRSEKSLQKHLRAHSSSYKICRYCSKAFERPSDLARHEERHERNMVKTGGDPSLISKGQILGINGAELGAAHSDTIEHEFRCKRCDFVTNRYHKLALHKRQKHSVKHCCKYCPMFFISALPLNNHMKRCPMKPPDADDGNSMDRERAGTSTPTSSLQLAELIADKSVWNLTTTAACQSPMDEIIGGGHSLMVDDGRDLPTAISGIGRLDSFKKDVLFKSVLFEVELGGEDNELVLSISDVADDLMDQMAGDIPHCSDPKQAGLLRAGQWCVTDGDQALGPSSVHGHMPKVPSPFRIDRTSPPPTLDRLCHVTGKSSNSQIKYSSLEDVLSDETTSGISGSSPTTVTTCAVTPLSSIITPASTYVTMPTSRESTTRTLEQSDSKVHEHHPADVPEECTTVQSQSAIRSLESSPTPANAEEGLSKNRAATIESARKPDDSLDIVPALPKPELTPAVSATAITTTATTTISSAAEPSADVRSSTTCSTSSDQASIVPTSLREILSGDYSSSTLPPVTPIGRTTPPSSSNDGVRVSEYSNIPLTVQELGGVQSTLTKYPVLGEQLGKPVVSLPVLVINIGGENVNRASPVVKADSKVSETDAEQISGSGRRSSSPIVLASDEQKSPPSSDTSLRQSAVQMMRPNALRHKPTRYYCQRCNYGTHMKQKMDVHMKAHGGRFICKHCNKACIKASDLYRHWVTHNLMNDDGDYVCDTCDFASPSKHIVMNHLRVHYLIKRTPFPESHNITRCGLCGKSFTRSQLFVHKRMIHGAGRRSSTETAPNGDDSETPHQAGPAEWEASGEKKQVFRCPACNKSFESQTRVNSHYEESHMKENGSGGGRGQLECVQCGRCFNSKRQLVCHQRSHYASARNHRHHNVRVHQLTNGHRKKYRCPYCGKRFRGRYYLAHHKKLHTGEKPYQCMKCGEKFALSQACQNHIKRGCPARRERHHVLISTCLDHDDKDVMITEILPPPAAEIVKD</sequence>
<feature type="domain" description="C2H2-type" evidence="9">
    <location>
        <begin position="1484"/>
        <end position="1512"/>
    </location>
</feature>
<dbReference type="GO" id="GO:0005634">
    <property type="term" value="C:nucleus"/>
    <property type="evidence" value="ECO:0007669"/>
    <property type="project" value="UniProtKB-SubCell"/>
</dbReference>
<feature type="compositionally biased region" description="Polar residues" evidence="8">
    <location>
        <begin position="166"/>
        <end position="185"/>
    </location>
</feature>
<feature type="region of interest" description="Disordered" evidence="8">
    <location>
        <begin position="1047"/>
        <end position="1071"/>
    </location>
</feature>
<feature type="compositionally biased region" description="Polar residues" evidence="8">
    <location>
        <begin position="1047"/>
        <end position="1058"/>
    </location>
</feature>
<feature type="domain" description="C2H2-type" evidence="9">
    <location>
        <begin position="259"/>
        <end position="286"/>
    </location>
</feature>
<feature type="compositionally biased region" description="Polar residues" evidence="8">
    <location>
        <begin position="1158"/>
        <end position="1171"/>
    </location>
</feature>
<feature type="compositionally biased region" description="Basic and acidic residues" evidence="8">
    <location>
        <begin position="1059"/>
        <end position="1071"/>
    </location>
</feature>
<feature type="domain" description="C2H2-type" evidence="9">
    <location>
        <begin position="1567"/>
        <end position="1594"/>
    </location>
</feature>
<organism evidence="10 11">
    <name type="scientific">Paralvinella palmiformis</name>
    <dbReference type="NCBI Taxonomy" id="53620"/>
    <lineage>
        <taxon>Eukaryota</taxon>
        <taxon>Metazoa</taxon>
        <taxon>Spiralia</taxon>
        <taxon>Lophotrochozoa</taxon>
        <taxon>Annelida</taxon>
        <taxon>Polychaeta</taxon>
        <taxon>Sedentaria</taxon>
        <taxon>Canalipalpata</taxon>
        <taxon>Terebellida</taxon>
        <taxon>Terebelliformia</taxon>
        <taxon>Alvinellidae</taxon>
        <taxon>Paralvinella</taxon>
    </lineage>
</organism>
<dbReference type="GO" id="GO:0008270">
    <property type="term" value="F:zinc ion binding"/>
    <property type="evidence" value="ECO:0007669"/>
    <property type="project" value="UniProtKB-KW"/>
</dbReference>
<dbReference type="PANTHER" id="PTHR16515:SF57">
    <property type="entry name" value="ZINC FINGER PROTEIN 154-LIKE"/>
    <property type="match status" value="1"/>
</dbReference>
<dbReference type="InterPro" id="IPR050331">
    <property type="entry name" value="Zinc_finger"/>
</dbReference>
<accession>A0AAD9J8S2</accession>
<dbReference type="GO" id="GO:0010468">
    <property type="term" value="P:regulation of gene expression"/>
    <property type="evidence" value="ECO:0007669"/>
    <property type="project" value="TreeGrafter"/>
</dbReference>
<feature type="compositionally biased region" description="Polar residues" evidence="8">
    <location>
        <begin position="502"/>
        <end position="515"/>
    </location>
</feature>
<keyword evidence="4 7" id="KW-0863">Zinc-finger</keyword>
<dbReference type="InterPro" id="IPR013087">
    <property type="entry name" value="Znf_C2H2_type"/>
</dbReference>
<feature type="region of interest" description="Disordered" evidence="8">
    <location>
        <begin position="1444"/>
        <end position="1479"/>
    </location>
</feature>
<feature type="domain" description="C2H2-type" evidence="9">
    <location>
        <begin position="1520"/>
        <end position="1547"/>
    </location>
</feature>
<dbReference type="PANTHER" id="PTHR16515">
    <property type="entry name" value="PR DOMAIN ZINC FINGER PROTEIN"/>
    <property type="match status" value="1"/>
</dbReference>
<keyword evidence="11" id="KW-1185">Reference proteome</keyword>
<dbReference type="Proteomes" id="UP001208570">
    <property type="component" value="Unassembled WGS sequence"/>
</dbReference>
<name>A0AAD9J8S2_9ANNE</name>
<dbReference type="SMART" id="SM00355">
    <property type="entry name" value="ZnF_C2H2"/>
    <property type="match status" value="14"/>
</dbReference>
<keyword evidence="6" id="KW-0539">Nucleus</keyword>
<dbReference type="Gene3D" id="3.30.160.60">
    <property type="entry name" value="Classic Zinc Finger"/>
    <property type="match status" value="6"/>
</dbReference>
<feature type="compositionally biased region" description="Polar residues" evidence="8">
    <location>
        <begin position="1201"/>
        <end position="1210"/>
    </location>
</feature>
<evidence type="ECO:0000256" key="7">
    <source>
        <dbReference type="PROSITE-ProRule" id="PRU00042"/>
    </source>
</evidence>
<dbReference type="EMBL" id="JAODUP010000534">
    <property type="protein sequence ID" value="KAK2147815.1"/>
    <property type="molecule type" value="Genomic_DNA"/>
</dbReference>
<comment type="caution">
    <text evidence="10">The sequence shown here is derived from an EMBL/GenBank/DDBJ whole genome shotgun (WGS) entry which is preliminary data.</text>
</comment>
<evidence type="ECO:0000313" key="10">
    <source>
        <dbReference type="EMBL" id="KAK2147815.1"/>
    </source>
</evidence>
<feature type="region of interest" description="Disordered" evidence="8">
    <location>
        <begin position="964"/>
        <end position="984"/>
    </location>
</feature>
<protein>
    <recommendedName>
        <fullName evidence="9">C2H2-type domain-containing protein</fullName>
    </recommendedName>
</protein>
<dbReference type="InterPro" id="IPR036236">
    <property type="entry name" value="Znf_C2H2_sf"/>
</dbReference>
<feature type="region of interest" description="Disordered" evidence="8">
    <location>
        <begin position="410"/>
        <end position="429"/>
    </location>
</feature>
<dbReference type="Pfam" id="PF00096">
    <property type="entry name" value="zf-C2H2"/>
    <property type="match status" value="3"/>
</dbReference>
<feature type="region of interest" description="Disordered" evidence="8">
    <location>
        <begin position="812"/>
        <end position="835"/>
    </location>
</feature>
<reference evidence="10" key="1">
    <citation type="journal article" date="2023" name="Mol. Biol. Evol.">
        <title>Third-Generation Sequencing Reveals the Adaptive Role of the Epigenome in Three Deep-Sea Polychaetes.</title>
        <authorList>
            <person name="Perez M."/>
            <person name="Aroh O."/>
            <person name="Sun Y."/>
            <person name="Lan Y."/>
            <person name="Juniper S.K."/>
            <person name="Young C.R."/>
            <person name="Angers B."/>
            <person name="Qian P.Y."/>
        </authorList>
    </citation>
    <scope>NUCLEOTIDE SEQUENCE</scope>
    <source>
        <strain evidence="10">P08H-3</strain>
    </source>
</reference>
<feature type="compositionally biased region" description="Polar residues" evidence="8">
    <location>
        <begin position="534"/>
        <end position="546"/>
    </location>
</feature>
<evidence type="ECO:0000256" key="8">
    <source>
        <dbReference type="SAM" id="MobiDB-lite"/>
    </source>
</evidence>
<evidence type="ECO:0000256" key="4">
    <source>
        <dbReference type="ARBA" id="ARBA00022771"/>
    </source>
</evidence>
<evidence type="ECO:0000256" key="6">
    <source>
        <dbReference type="ARBA" id="ARBA00023242"/>
    </source>
</evidence>